<gene>
    <name evidence="6" type="ORF">DX130_21685</name>
</gene>
<dbReference type="Gene3D" id="3.30.470.20">
    <property type="entry name" value="ATP-grasp fold, B domain"/>
    <property type="match status" value="1"/>
</dbReference>
<dbReference type="Proteomes" id="UP000261905">
    <property type="component" value="Unassembled WGS sequence"/>
</dbReference>
<evidence type="ECO:0000256" key="4">
    <source>
        <dbReference type="PROSITE-ProRule" id="PRU00409"/>
    </source>
</evidence>
<dbReference type="InterPro" id="IPR011761">
    <property type="entry name" value="ATP-grasp"/>
</dbReference>
<dbReference type="PANTHER" id="PTHR43585">
    <property type="entry name" value="FUMIPYRROLE BIOSYNTHESIS PROTEIN C"/>
    <property type="match status" value="1"/>
</dbReference>
<evidence type="ECO:0000313" key="7">
    <source>
        <dbReference type="Proteomes" id="UP000261905"/>
    </source>
</evidence>
<name>A0A371P6Q8_9BACL</name>
<dbReference type="InterPro" id="IPR052032">
    <property type="entry name" value="ATP-dep_AA_Ligase"/>
</dbReference>
<accession>A0A371P6Q8</accession>
<evidence type="ECO:0000256" key="1">
    <source>
        <dbReference type="ARBA" id="ARBA00022598"/>
    </source>
</evidence>
<keyword evidence="7" id="KW-1185">Reference proteome</keyword>
<keyword evidence="2 4" id="KW-0547">Nucleotide-binding</keyword>
<dbReference type="AlphaFoldDB" id="A0A371P6Q8"/>
<dbReference type="PROSITE" id="PS50975">
    <property type="entry name" value="ATP_GRASP"/>
    <property type="match status" value="1"/>
</dbReference>
<dbReference type="OrthoDB" id="9803907at2"/>
<evidence type="ECO:0000259" key="5">
    <source>
        <dbReference type="PROSITE" id="PS50975"/>
    </source>
</evidence>
<dbReference type="GO" id="GO:0005524">
    <property type="term" value="F:ATP binding"/>
    <property type="evidence" value="ECO:0007669"/>
    <property type="project" value="UniProtKB-UniRule"/>
</dbReference>
<dbReference type="SUPFAM" id="SSF56059">
    <property type="entry name" value="Glutathione synthetase ATP-binding domain-like"/>
    <property type="match status" value="1"/>
</dbReference>
<dbReference type="Pfam" id="PF13535">
    <property type="entry name" value="ATP-grasp_4"/>
    <property type="match status" value="1"/>
</dbReference>
<dbReference type="GO" id="GO:0046872">
    <property type="term" value="F:metal ion binding"/>
    <property type="evidence" value="ECO:0007669"/>
    <property type="project" value="InterPro"/>
</dbReference>
<dbReference type="RefSeq" id="WP_116048918.1">
    <property type="nucleotide sequence ID" value="NZ_QUBQ01000005.1"/>
</dbReference>
<dbReference type="PANTHER" id="PTHR43585:SF2">
    <property type="entry name" value="ATP-GRASP ENZYME FSQD"/>
    <property type="match status" value="1"/>
</dbReference>
<dbReference type="PROSITE" id="PS00867">
    <property type="entry name" value="CPSASE_2"/>
    <property type="match status" value="1"/>
</dbReference>
<evidence type="ECO:0000256" key="3">
    <source>
        <dbReference type="ARBA" id="ARBA00022840"/>
    </source>
</evidence>
<dbReference type="EMBL" id="QUBQ01000005">
    <property type="protein sequence ID" value="REK71602.1"/>
    <property type="molecule type" value="Genomic_DNA"/>
</dbReference>
<protein>
    <submittedName>
        <fullName evidence="6">ATP-grasp domain-containing protein</fullName>
    </submittedName>
</protein>
<evidence type="ECO:0000313" key="6">
    <source>
        <dbReference type="EMBL" id="REK71602.1"/>
    </source>
</evidence>
<organism evidence="6 7">
    <name type="scientific">Paenibacillus paeoniae</name>
    <dbReference type="NCBI Taxonomy" id="2292705"/>
    <lineage>
        <taxon>Bacteria</taxon>
        <taxon>Bacillati</taxon>
        <taxon>Bacillota</taxon>
        <taxon>Bacilli</taxon>
        <taxon>Bacillales</taxon>
        <taxon>Paenibacillaceae</taxon>
        <taxon>Paenibacillus</taxon>
    </lineage>
</organism>
<evidence type="ECO:0000256" key="2">
    <source>
        <dbReference type="ARBA" id="ARBA00022741"/>
    </source>
</evidence>
<keyword evidence="1" id="KW-0436">Ligase</keyword>
<proteinExistence type="predicted"/>
<sequence>MNRTVILVESGNRGAEIPSFRKLGFNVIYIHSGVIPYEQDNIAQANKIIFDKGIIQYERLAEIISELHNLCTIETICSTSDFFITSVCRLCEKYGYRSLNSNIAATFHYKNKFREKQRKFHYNVPDFYSFEDLTVAVQFYNNAEKKEWIFKPVNGNESVAVQLVQSEQELRDCYKQLKYLSRYTGSLLSPSFLLEEYIVGNIYSCEFIVSDGQFQVFGVTNRLMSELPYFVELGYSFPVYGDVAELVIEETKRFIKDFQYNFGPCHIEYIVSPDNKIYILEVNPRLIGPPNPWMIDRALGISVFDTICSLYITGEILEPVNYATNYSACLEVTSPVSGYLRQLHIDSNYLARNDAHVILMKEKEEYINSATSNTDILARILTTADTIHGAQKLAKEIYDNIRLDVSIKPRELSAQNVGWLI</sequence>
<feature type="domain" description="ATP-grasp" evidence="5">
    <location>
        <begin position="114"/>
        <end position="312"/>
    </location>
</feature>
<reference evidence="6 7" key="1">
    <citation type="submission" date="2018-08" db="EMBL/GenBank/DDBJ databases">
        <title>Paenibacillus sp. M4BSY-1, whole genome shotgun sequence.</title>
        <authorList>
            <person name="Tuo L."/>
        </authorList>
    </citation>
    <scope>NUCLEOTIDE SEQUENCE [LARGE SCALE GENOMIC DNA]</scope>
    <source>
        <strain evidence="6 7">M4BSY-1</strain>
    </source>
</reference>
<keyword evidence="3 4" id="KW-0067">ATP-binding</keyword>
<comment type="caution">
    <text evidence="6">The sequence shown here is derived from an EMBL/GenBank/DDBJ whole genome shotgun (WGS) entry which is preliminary data.</text>
</comment>
<dbReference type="InterPro" id="IPR005479">
    <property type="entry name" value="CPAse_ATP-bd"/>
</dbReference>
<dbReference type="GO" id="GO:0016874">
    <property type="term" value="F:ligase activity"/>
    <property type="evidence" value="ECO:0007669"/>
    <property type="project" value="UniProtKB-KW"/>
</dbReference>